<dbReference type="EMBL" id="SJSO01000024">
    <property type="protein sequence ID" value="TCD18626.1"/>
    <property type="molecule type" value="Genomic_DNA"/>
</dbReference>
<protein>
    <submittedName>
        <fullName evidence="1">Uncharacterized protein</fullName>
    </submittedName>
</protein>
<comment type="caution">
    <text evidence="1">The sequence shown here is derived from an EMBL/GenBank/DDBJ whole genome shotgun (WGS) entry which is preliminary data.</text>
</comment>
<dbReference type="RefSeq" id="WP_131533706.1">
    <property type="nucleotide sequence ID" value="NZ_SJSO01000024.1"/>
</dbReference>
<name>A0A4R0PQI3_9SPHI</name>
<dbReference type="Proteomes" id="UP000293925">
    <property type="component" value="Unassembled WGS sequence"/>
</dbReference>
<accession>A0A4R0PQI3</accession>
<sequence>MQNPAFEIDLNGQKIATSKVNAEFGVLTAILTWVKRTLDNTESLNLDVSGLDSVKQIPLKWLSRPLAIGDTVTISITESDNLSPQIKVKQLSEEVIIANKLAAYHKLKEELKDYL</sequence>
<dbReference type="AlphaFoldDB" id="A0A4R0PQI3"/>
<organism evidence="1 2">
    <name type="scientific">Pedobacter psychrodurus</name>
    <dbReference type="NCBI Taxonomy" id="2530456"/>
    <lineage>
        <taxon>Bacteria</taxon>
        <taxon>Pseudomonadati</taxon>
        <taxon>Bacteroidota</taxon>
        <taxon>Sphingobacteriia</taxon>
        <taxon>Sphingobacteriales</taxon>
        <taxon>Sphingobacteriaceae</taxon>
        <taxon>Pedobacter</taxon>
    </lineage>
</organism>
<proteinExistence type="predicted"/>
<reference evidence="1 2" key="1">
    <citation type="submission" date="2019-02" db="EMBL/GenBank/DDBJ databases">
        <title>Pedobacter sp. RP-3-21 sp. nov., isolated from Arctic soil.</title>
        <authorList>
            <person name="Dahal R.H."/>
        </authorList>
    </citation>
    <scope>NUCLEOTIDE SEQUENCE [LARGE SCALE GENOMIC DNA]</scope>
    <source>
        <strain evidence="1 2">RP-3-21</strain>
    </source>
</reference>
<gene>
    <name evidence="1" type="ORF">EZ456_21365</name>
</gene>
<dbReference type="OrthoDB" id="1442549at2"/>
<keyword evidence="2" id="KW-1185">Reference proteome</keyword>
<evidence type="ECO:0000313" key="2">
    <source>
        <dbReference type="Proteomes" id="UP000293925"/>
    </source>
</evidence>
<evidence type="ECO:0000313" key="1">
    <source>
        <dbReference type="EMBL" id="TCD18626.1"/>
    </source>
</evidence>